<dbReference type="Gene3D" id="3.40.50.300">
    <property type="entry name" value="P-loop containing nucleotide triphosphate hydrolases"/>
    <property type="match status" value="1"/>
</dbReference>
<dbReference type="EMBL" id="BLXT01004946">
    <property type="protein sequence ID" value="GFO18317.1"/>
    <property type="molecule type" value="Genomic_DNA"/>
</dbReference>
<reference evidence="1 2" key="1">
    <citation type="journal article" date="2021" name="Elife">
        <title>Chloroplast acquisition without the gene transfer in kleptoplastic sea slugs, Plakobranchus ocellatus.</title>
        <authorList>
            <person name="Maeda T."/>
            <person name="Takahashi S."/>
            <person name="Yoshida T."/>
            <person name="Shimamura S."/>
            <person name="Takaki Y."/>
            <person name="Nagai Y."/>
            <person name="Toyoda A."/>
            <person name="Suzuki Y."/>
            <person name="Arimoto A."/>
            <person name="Ishii H."/>
            <person name="Satoh N."/>
            <person name="Nishiyama T."/>
            <person name="Hasebe M."/>
            <person name="Maruyama T."/>
            <person name="Minagawa J."/>
            <person name="Obokata J."/>
            <person name="Shigenobu S."/>
        </authorList>
    </citation>
    <scope>NUCLEOTIDE SEQUENCE [LARGE SCALE GENOMIC DNA]</scope>
</reference>
<comment type="caution">
    <text evidence="1">The sequence shown here is derived from an EMBL/GenBank/DDBJ whole genome shotgun (WGS) entry which is preliminary data.</text>
</comment>
<name>A0AAV4BH63_9GAST</name>
<dbReference type="Proteomes" id="UP000735302">
    <property type="component" value="Unassembled WGS sequence"/>
</dbReference>
<dbReference type="AlphaFoldDB" id="A0AAV4BH63"/>
<organism evidence="1 2">
    <name type="scientific">Plakobranchus ocellatus</name>
    <dbReference type="NCBI Taxonomy" id="259542"/>
    <lineage>
        <taxon>Eukaryota</taxon>
        <taxon>Metazoa</taxon>
        <taxon>Spiralia</taxon>
        <taxon>Lophotrochozoa</taxon>
        <taxon>Mollusca</taxon>
        <taxon>Gastropoda</taxon>
        <taxon>Heterobranchia</taxon>
        <taxon>Euthyneura</taxon>
        <taxon>Panpulmonata</taxon>
        <taxon>Sacoglossa</taxon>
        <taxon>Placobranchoidea</taxon>
        <taxon>Plakobranchidae</taxon>
        <taxon>Plakobranchus</taxon>
    </lineage>
</organism>
<dbReference type="SUPFAM" id="SSF52540">
    <property type="entry name" value="P-loop containing nucleoside triphosphate hydrolases"/>
    <property type="match status" value="1"/>
</dbReference>
<keyword evidence="2" id="KW-1185">Reference proteome</keyword>
<evidence type="ECO:0008006" key="3">
    <source>
        <dbReference type="Google" id="ProtNLM"/>
    </source>
</evidence>
<proteinExistence type="predicted"/>
<evidence type="ECO:0000313" key="1">
    <source>
        <dbReference type="EMBL" id="GFO18317.1"/>
    </source>
</evidence>
<sequence>MLRPDENTDLYQHLDTMADDLPNTLTPMQTLALFNAWCSEQKINAKGMAWFIVSRLQNRAYKKIGLYLEGSSNSGKTYWTSTLFSGFGALVGKMTTGGRFCLQDCERKKIIIGEEIGIGLDNVDRIKELMRPVLLDLR</sequence>
<dbReference type="InterPro" id="IPR027417">
    <property type="entry name" value="P-loop_NTPase"/>
</dbReference>
<gene>
    <name evidence="1" type="ORF">PoB_004482200</name>
</gene>
<evidence type="ECO:0000313" key="2">
    <source>
        <dbReference type="Proteomes" id="UP000735302"/>
    </source>
</evidence>
<accession>A0AAV4BH63</accession>
<protein>
    <recommendedName>
        <fullName evidence="3">SF3 helicase domain-containing protein</fullName>
    </recommendedName>
</protein>